<evidence type="ECO:0000313" key="3">
    <source>
        <dbReference type="Proteomes" id="UP000002316"/>
    </source>
</evidence>
<reference evidence="3" key="1">
    <citation type="journal article" date="2010" name="PLoS Negl. Trop. Dis.">
        <title>The genome sequence of Trypanosoma brucei gambiense, causative agent of chronic human african trypanosomiasis.</title>
        <authorList>
            <person name="Jackson A.P."/>
            <person name="Sanders M."/>
            <person name="Berry A."/>
            <person name="McQuillan J."/>
            <person name="Aslett M.A."/>
            <person name="Quail M.A."/>
            <person name="Chukualim B."/>
            <person name="Capewell P."/>
            <person name="MacLeod A."/>
            <person name="Melville S.E."/>
            <person name="Gibson W."/>
            <person name="Barry J.D."/>
            <person name="Berriman M."/>
            <person name="Hertz-Fowler C."/>
        </authorList>
    </citation>
    <scope>NUCLEOTIDE SEQUENCE [LARGE SCALE GENOMIC DNA]</scope>
    <source>
        <strain evidence="3">MHOM/CI/86/DAL972</strain>
    </source>
</reference>
<feature type="compositionally biased region" description="Basic and acidic residues" evidence="1">
    <location>
        <begin position="21"/>
        <end position="30"/>
    </location>
</feature>
<sequence>MQPRTIIGSRNSVKSASQPGETKHGAEREGSSQPFCSEASIFLVITSSHIYISTTALLPMCALTIKHTVKEKKMSPLPLHAVTTANPPPPPKKKNCLLRYPQVVFVNHPHLHENSAVISPVHVR</sequence>
<dbReference type="GeneID" id="23864357"/>
<feature type="compositionally biased region" description="Polar residues" evidence="1">
    <location>
        <begin position="8"/>
        <end position="20"/>
    </location>
</feature>
<gene>
    <name evidence="2" type="ORF">TbgDal_X11750</name>
</gene>
<protein>
    <submittedName>
        <fullName evidence="2">Uncharacterized protein</fullName>
    </submittedName>
</protein>
<accession>D0A486</accession>
<evidence type="ECO:0000313" key="2">
    <source>
        <dbReference type="EMBL" id="CBH16080.1"/>
    </source>
</evidence>
<dbReference type="KEGG" id="tbg:TbgDal_X11750"/>
<dbReference type="AlphaFoldDB" id="D0A486"/>
<proteinExistence type="predicted"/>
<feature type="region of interest" description="Disordered" evidence="1">
    <location>
        <begin position="1"/>
        <end position="33"/>
    </location>
</feature>
<dbReference type="RefSeq" id="XP_011778344.1">
    <property type="nucleotide sequence ID" value="XM_011780042.1"/>
</dbReference>
<dbReference type="Proteomes" id="UP000002316">
    <property type="component" value="Chromosome 10"/>
</dbReference>
<organism evidence="2 3">
    <name type="scientific">Trypanosoma brucei gambiense (strain MHOM/CI/86/DAL972)</name>
    <dbReference type="NCBI Taxonomy" id="679716"/>
    <lineage>
        <taxon>Eukaryota</taxon>
        <taxon>Discoba</taxon>
        <taxon>Euglenozoa</taxon>
        <taxon>Kinetoplastea</taxon>
        <taxon>Metakinetoplastina</taxon>
        <taxon>Trypanosomatida</taxon>
        <taxon>Trypanosomatidae</taxon>
        <taxon>Trypanosoma</taxon>
    </lineage>
</organism>
<dbReference type="EMBL" id="FN554973">
    <property type="protein sequence ID" value="CBH16080.1"/>
    <property type="molecule type" value="Genomic_DNA"/>
</dbReference>
<evidence type="ECO:0000256" key="1">
    <source>
        <dbReference type="SAM" id="MobiDB-lite"/>
    </source>
</evidence>
<name>D0A486_TRYB9</name>